<keyword evidence="1" id="KW-0812">Transmembrane</keyword>
<dbReference type="EMBL" id="QRNJ01000022">
    <property type="protein sequence ID" value="RHK39689.1"/>
    <property type="molecule type" value="Genomic_DNA"/>
</dbReference>
<dbReference type="AlphaFoldDB" id="A0A415G7T9"/>
<keyword evidence="1" id="KW-1133">Transmembrane helix</keyword>
<accession>A0A415G7T9</accession>
<name>A0A415G7T9_9FIRM</name>
<keyword evidence="1" id="KW-0472">Membrane</keyword>
<feature type="transmembrane region" description="Helical" evidence="1">
    <location>
        <begin position="20"/>
        <end position="51"/>
    </location>
</feature>
<reference evidence="2 3" key="1">
    <citation type="submission" date="2018-08" db="EMBL/GenBank/DDBJ databases">
        <title>A genome reference for cultivated species of the human gut microbiota.</title>
        <authorList>
            <person name="Zou Y."/>
            <person name="Xue W."/>
            <person name="Luo G."/>
        </authorList>
    </citation>
    <scope>NUCLEOTIDE SEQUENCE [LARGE SCALE GENOMIC DNA]</scope>
    <source>
        <strain evidence="2 3">AF45-14BH</strain>
    </source>
</reference>
<organism evidence="2 3">
    <name type="scientific">Anaerobutyricum hallii</name>
    <dbReference type="NCBI Taxonomy" id="39488"/>
    <lineage>
        <taxon>Bacteria</taxon>
        <taxon>Bacillati</taxon>
        <taxon>Bacillota</taxon>
        <taxon>Clostridia</taxon>
        <taxon>Lachnospirales</taxon>
        <taxon>Lachnospiraceae</taxon>
        <taxon>Anaerobutyricum</taxon>
    </lineage>
</organism>
<proteinExistence type="predicted"/>
<dbReference type="Proteomes" id="UP000283497">
    <property type="component" value="Unassembled WGS sequence"/>
</dbReference>
<comment type="caution">
    <text evidence="2">The sequence shown here is derived from an EMBL/GenBank/DDBJ whole genome shotgun (WGS) entry which is preliminary data.</text>
</comment>
<gene>
    <name evidence="2" type="ORF">DW068_06840</name>
</gene>
<evidence type="ECO:0000313" key="3">
    <source>
        <dbReference type="Proteomes" id="UP000283497"/>
    </source>
</evidence>
<evidence type="ECO:0000256" key="1">
    <source>
        <dbReference type="SAM" id="Phobius"/>
    </source>
</evidence>
<protein>
    <submittedName>
        <fullName evidence="2">Uncharacterized protein</fullName>
    </submittedName>
</protein>
<sequence>MVIKCNGKRYSRSVVRGKILIALFFFYVEIHVKILSLFSESFLHLLLWLIFRQPHPDFINVRTAYASKNLGTIDKKFLTKSSTKRFREYIFFLFYDLYGAKYLYLYTSSFCIPL</sequence>
<evidence type="ECO:0000313" key="2">
    <source>
        <dbReference type="EMBL" id="RHK39689.1"/>
    </source>
</evidence>